<gene>
    <name evidence="4" type="ORF">CLRAG_16320</name>
</gene>
<dbReference type="AlphaFoldDB" id="A0A1A6AVX6"/>
<accession>A0A1A6AVX6</accession>
<organism evidence="4 5">
    <name type="scientific">Clostridium ragsdalei P11</name>
    <dbReference type="NCBI Taxonomy" id="1353534"/>
    <lineage>
        <taxon>Bacteria</taxon>
        <taxon>Bacillati</taxon>
        <taxon>Bacillota</taxon>
        <taxon>Clostridia</taxon>
        <taxon>Eubacteriales</taxon>
        <taxon>Clostridiaceae</taxon>
        <taxon>Clostridium</taxon>
    </lineage>
</organism>
<dbReference type="InterPro" id="IPR018990">
    <property type="entry name" value="Prot_inh_I42_chagasin"/>
</dbReference>
<keyword evidence="1" id="KW-0646">Protease inhibitor</keyword>
<dbReference type="GO" id="GO:0004869">
    <property type="term" value="F:cysteine-type endopeptidase inhibitor activity"/>
    <property type="evidence" value="ECO:0007669"/>
    <property type="project" value="UniProtKB-KW"/>
</dbReference>
<evidence type="ECO:0000313" key="4">
    <source>
        <dbReference type="EMBL" id="OBR94241.1"/>
    </source>
</evidence>
<evidence type="ECO:0000256" key="2">
    <source>
        <dbReference type="ARBA" id="ARBA00022704"/>
    </source>
</evidence>
<dbReference type="PATRIC" id="fig|1353534.3.peg.1662"/>
<evidence type="ECO:0000313" key="5">
    <source>
        <dbReference type="Proteomes" id="UP000093954"/>
    </source>
</evidence>
<dbReference type="InterPro" id="IPR036331">
    <property type="entry name" value="Chagasin-like_sf"/>
</dbReference>
<evidence type="ECO:0000259" key="3">
    <source>
        <dbReference type="Pfam" id="PF09394"/>
    </source>
</evidence>
<dbReference type="RefSeq" id="WP_065077945.1">
    <property type="nucleotide sequence ID" value="NZ_LROS01000014.1"/>
</dbReference>
<protein>
    <submittedName>
        <fullName evidence="4">Chagasin family peptidase inhibitor I42</fullName>
    </submittedName>
</protein>
<name>A0A1A6AVX6_9CLOT</name>
<feature type="domain" description="Proteinase inhibitor I42 chagasin" evidence="3">
    <location>
        <begin position="23"/>
        <end position="85"/>
    </location>
</feature>
<proteinExistence type="predicted"/>
<reference evidence="4 5" key="1">
    <citation type="journal article" date="2012" name="Front. Microbiol.">
        <title>Draft Genome Sequence of the Virulent Strain 01-B526 of the Fish Pathogen Aeromonas salmonicida.</title>
        <authorList>
            <person name="Charette S.J."/>
            <person name="Brochu F."/>
            <person name="Boyle B."/>
            <person name="Filion G."/>
            <person name="Tanaka K.H."/>
            <person name="Derome N."/>
        </authorList>
    </citation>
    <scope>NUCLEOTIDE SEQUENCE [LARGE SCALE GENOMIC DNA]</scope>
    <source>
        <strain evidence="4 5">P11</strain>
    </source>
</reference>
<dbReference type="Pfam" id="PF09394">
    <property type="entry name" value="Inhibitor_I42"/>
    <property type="match status" value="1"/>
</dbReference>
<dbReference type="Gene3D" id="2.60.40.2020">
    <property type="match status" value="1"/>
</dbReference>
<keyword evidence="5" id="KW-1185">Reference proteome</keyword>
<sequence length="110" mass="12072">MTFTINANATKIDKSYNNHSIKLKSGDIIQLTLPENRDGGYFWNFKPDLDSNILKIIDIINISPSSSPNLVGGVGKKRWLIGSTKITNTYILGGTGVFSDSLINNIKSVK</sequence>
<dbReference type="Proteomes" id="UP000093954">
    <property type="component" value="Unassembled WGS sequence"/>
</dbReference>
<dbReference type="SUPFAM" id="SSF141066">
    <property type="entry name" value="ICP-like"/>
    <property type="match status" value="1"/>
</dbReference>
<keyword evidence="2" id="KW-0789">Thiol protease inhibitor</keyword>
<dbReference type="EMBL" id="LROS01000014">
    <property type="protein sequence ID" value="OBR94241.1"/>
    <property type="molecule type" value="Genomic_DNA"/>
</dbReference>
<comment type="caution">
    <text evidence="4">The sequence shown here is derived from an EMBL/GenBank/DDBJ whole genome shotgun (WGS) entry which is preliminary data.</text>
</comment>
<evidence type="ECO:0000256" key="1">
    <source>
        <dbReference type="ARBA" id="ARBA00022690"/>
    </source>
</evidence>